<reference evidence="1" key="1">
    <citation type="submission" date="2014-09" db="EMBL/GenBank/DDBJ databases">
        <authorList>
            <person name="Magalhaes I.L.F."/>
            <person name="Oliveira U."/>
            <person name="Santos F.R."/>
            <person name="Vidigal T.H.D.A."/>
            <person name="Brescovit A.D."/>
            <person name="Santos A.J."/>
        </authorList>
    </citation>
    <scope>NUCLEOTIDE SEQUENCE</scope>
    <source>
        <tissue evidence="1">Shoot tissue taken approximately 20 cm above the soil surface</tissue>
    </source>
</reference>
<protein>
    <submittedName>
        <fullName evidence="1">Uncharacterized protein</fullName>
    </submittedName>
</protein>
<accession>A0A0A9FTU9</accession>
<dbReference type="AlphaFoldDB" id="A0A0A9FTU9"/>
<name>A0A0A9FTU9_ARUDO</name>
<organism evidence="1">
    <name type="scientific">Arundo donax</name>
    <name type="common">Giant reed</name>
    <name type="synonym">Donax arundinaceus</name>
    <dbReference type="NCBI Taxonomy" id="35708"/>
    <lineage>
        <taxon>Eukaryota</taxon>
        <taxon>Viridiplantae</taxon>
        <taxon>Streptophyta</taxon>
        <taxon>Embryophyta</taxon>
        <taxon>Tracheophyta</taxon>
        <taxon>Spermatophyta</taxon>
        <taxon>Magnoliopsida</taxon>
        <taxon>Liliopsida</taxon>
        <taxon>Poales</taxon>
        <taxon>Poaceae</taxon>
        <taxon>PACMAD clade</taxon>
        <taxon>Arundinoideae</taxon>
        <taxon>Arundineae</taxon>
        <taxon>Arundo</taxon>
    </lineage>
</organism>
<dbReference type="EMBL" id="GBRH01184140">
    <property type="protein sequence ID" value="JAE13756.1"/>
    <property type="molecule type" value="Transcribed_RNA"/>
</dbReference>
<sequence>MTLQPLNPVRQRGLMIRGAKLLMVLDSMDFVDFLWFRLC</sequence>
<reference evidence="1" key="2">
    <citation type="journal article" date="2015" name="Data Brief">
        <title>Shoot transcriptome of the giant reed, Arundo donax.</title>
        <authorList>
            <person name="Barrero R.A."/>
            <person name="Guerrero F.D."/>
            <person name="Moolhuijzen P."/>
            <person name="Goolsby J.A."/>
            <person name="Tidwell J."/>
            <person name="Bellgard S.E."/>
            <person name="Bellgard M.I."/>
        </authorList>
    </citation>
    <scope>NUCLEOTIDE SEQUENCE</scope>
    <source>
        <tissue evidence="1">Shoot tissue taken approximately 20 cm above the soil surface</tissue>
    </source>
</reference>
<proteinExistence type="predicted"/>
<evidence type="ECO:0000313" key="1">
    <source>
        <dbReference type="EMBL" id="JAE13756.1"/>
    </source>
</evidence>